<dbReference type="GO" id="GO:0097542">
    <property type="term" value="C:ciliary tip"/>
    <property type="evidence" value="ECO:0007669"/>
    <property type="project" value="TreeGrafter"/>
</dbReference>
<protein>
    <submittedName>
        <fullName evidence="4">LisH domain-containing protein ARMC9 isoform X1</fullName>
    </submittedName>
</protein>
<comment type="subcellular location">
    <subcellularLocation>
        <location evidence="1">Cytoplasm</location>
        <location evidence="1">Cytoskeleton</location>
        <location evidence="1">Cilium basal body</location>
    </subcellularLocation>
</comment>
<proteinExistence type="predicted"/>
<evidence type="ECO:0000313" key="4">
    <source>
        <dbReference type="EMBL" id="KAF5893414.1"/>
    </source>
</evidence>
<feature type="non-terminal residue" evidence="4">
    <location>
        <position position="1"/>
    </location>
</feature>
<dbReference type="Gene3D" id="1.25.10.10">
    <property type="entry name" value="Leucine-rich Repeat Variant"/>
    <property type="match status" value="1"/>
</dbReference>
<dbReference type="Proteomes" id="UP000727407">
    <property type="component" value="Unassembled WGS sequence"/>
</dbReference>
<reference evidence="4" key="1">
    <citation type="submission" date="2020-07" db="EMBL/GenBank/DDBJ databases">
        <title>Clarias magur genome sequencing, assembly and annotation.</title>
        <authorList>
            <person name="Kushwaha B."/>
            <person name="Kumar R."/>
            <person name="Das P."/>
            <person name="Joshi C.G."/>
            <person name="Kumar D."/>
            <person name="Nagpure N.S."/>
            <person name="Pandey M."/>
            <person name="Agarwal S."/>
            <person name="Srivastava S."/>
            <person name="Singh M."/>
            <person name="Sahoo L."/>
            <person name="Jayasankar P."/>
            <person name="Meher P.K."/>
            <person name="Koringa P.G."/>
            <person name="Iquebal M.A."/>
            <person name="Das S.P."/>
            <person name="Bit A."/>
            <person name="Patnaik S."/>
            <person name="Patel N."/>
            <person name="Shah T.M."/>
            <person name="Hinsu A."/>
            <person name="Jena J.K."/>
        </authorList>
    </citation>
    <scope>NUCLEOTIDE SEQUENCE</scope>
    <source>
        <strain evidence="4">CIFAMagur01</strain>
        <tissue evidence="4">Testis</tissue>
    </source>
</reference>
<dbReference type="GO" id="GO:0005814">
    <property type="term" value="C:centriole"/>
    <property type="evidence" value="ECO:0007669"/>
    <property type="project" value="TreeGrafter"/>
</dbReference>
<keyword evidence="3" id="KW-0966">Cell projection</keyword>
<dbReference type="InterPro" id="IPR011989">
    <property type="entry name" value="ARM-like"/>
</dbReference>
<keyword evidence="5" id="KW-1185">Reference proteome</keyword>
<dbReference type="GO" id="GO:0060271">
    <property type="term" value="P:cilium assembly"/>
    <property type="evidence" value="ECO:0007669"/>
    <property type="project" value="InterPro"/>
</dbReference>
<evidence type="ECO:0000256" key="1">
    <source>
        <dbReference type="ARBA" id="ARBA00004120"/>
    </source>
</evidence>
<gene>
    <name evidence="4" type="primary">armc9</name>
    <name evidence="4" type="ORF">DAT39_016879</name>
</gene>
<organism evidence="4 5">
    <name type="scientific">Clarias magur</name>
    <name type="common">Asian catfish</name>
    <name type="synonym">Macropteronotus magur</name>
    <dbReference type="NCBI Taxonomy" id="1594786"/>
    <lineage>
        <taxon>Eukaryota</taxon>
        <taxon>Metazoa</taxon>
        <taxon>Chordata</taxon>
        <taxon>Craniata</taxon>
        <taxon>Vertebrata</taxon>
        <taxon>Euteleostomi</taxon>
        <taxon>Actinopterygii</taxon>
        <taxon>Neopterygii</taxon>
        <taxon>Teleostei</taxon>
        <taxon>Ostariophysi</taxon>
        <taxon>Siluriformes</taxon>
        <taxon>Clariidae</taxon>
        <taxon>Clarias</taxon>
    </lineage>
</organism>
<dbReference type="EMBL" id="QNUK01000436">
    <property type="protein sequence ID" value="KAF5893414.1"/>
    <property type="molecule type" value="Genomic_DNA"/>
</dbReference>
<dbReference type="InterPro" id="IPR040369">
    <property type="entry name" value="ARMC9"/>
</dbReference>
<dbReference type="OrthoDB" id="538223at2759"/>
<evidence type="ECO:0000313" key="5">
    <source>
        <dbReference type="Proteomes" id="UP000727407"/>
    </source>
</evidence>
<dbReference type="PANTHER" id="PTHR14881">
    <property type="entry name" value="LISH DOMAIN-CONTAINING PROTEIN ARMC9"/>
    <property type="match status" value="1"/>
</dbReference>
<evidence type="ECO:0000256" key="2">
    <source>
        <dbReference type="ARBA" id="ARBA00022794"/>
    </source>
</evidence>
<accession>A0A8J4WVI2</accession>
<feature type="non-terminal residue" evidence="4">
    <location>
        <position position="114"/>
    </location>
</feature>
<dbReference type="AlphaFoldDB" id="A0A8J4WVI2"/>
<dbReference type="GO" id="GO:0005813">
    <property type="term" value="C:centrosome"/>
    <property type="evidence" value="ECO:0007669"/>
    <property type="project" value="UniProtKB-SubCell"/>
</dbReference>
<dbReference type="SUPFAM" id="SSF48371">
    <property type="entry name" value="ARM repeat"/>
    <property type="match status" value="1"/>
</dbReference>
<sequence>RLTRSIQGEQRDTVLQAFISNDLLNCYTTKQKSVVYLIRSKNETVRQYTARLLNTFASLSEGRVYLSQSSSLLKLLVECLRLEEKDSVTSKKVLGALQKLSIRSYKHSTFSKGR</sequence>
<keyword evidence="2" id="KW-0970">Cilium biogenesis/degradation</keyword>
<name>A0A8J4WVI2_CLAMG</name>
<dbReference type="GO" id="GO:0036064">
    <property type="term" value="C:ciliary basal body"/>
    <property type="evidence" value="ECO:0007669"/>
    <property type="project" value="InterPro"/>
</dbReference>
<dbReference type="PANTHER" id="PTHR14881:SF4">
    <property type="entry name" value="LISH DOMAIN-CONTAINING PROTEIN ARMC9"/>
    <property type="match status" value="1"/>
</dbReference>
<comment type="caution">
    <text evidence="4">The sequence shown here is derived from an EMBL/GenBank/DDBJ whole genome shotgun (WGS) entry which is preliminary data.</text>
</comment>
<dbReference type="InterPro" id="IPR016024">
    <property type="entry name" value="ARM-type_fold"/>
</dbReference>
<evidence type="ECO:0000256" key="3">
    <source>
        <dbReference type="ARBA" id="ARBA00023273"/>
    </source>
</evidence>